<dbReference type="InterPro" id="IPR006676">
    <property type="entry name" value="tRNA_splic"/>
</dbReference>
<dbReference type="EMBL" id="ML996579">
    <property type="protein sequence ID" value="KAF2754678.1"/>
    <property type="molecule type" value="Genomic_DNA"/>
</dbReference>
<evidence type="ECO:0000313" key="9">
    <source>
        <dbReference type="EMBL" id="KAF2754678.1"/>
    </source>
</evidence>
<feature type="region of interest" description="Disordered" evidence="7">
    <location>
        <begin position="195"/>
        <end position="215"/>
    </location>
</feature>
<dbReference type="Gene3D" id="3.40.1350.10">
    <property type="match status" value="1"/>
</dbReference>
<evidence type="ECO:0000256" key="3">
    <source>
        <dbReference type="ARBA" id="ARBA00023239"/>
    </source>
</evidence>
<dbReference type="GO" id="GO:0000213">
    <property type="term" value="F:tRNA-intron lyase activity"/>
    <property type="evidence" value="ECO:0007669"/>
    <property type="project" value="UniProtKB-UniRule"/>
</dbReference>
<evidence type="ECO:0000256" key="6">
    <source>
        <dbReference type="SAM" id="Coils"/>
    </source>
</evidence>
<evidence type="ECO:0000256" key="2">
    <source>
        <dbReference type="ARBA" id="ARBA00022694"/>
    </source>
</evidence>
<feature type="domain" description="tRNA intron endonuclease catalytic" evidence="8">
    <location>
        <begin position="315"/>
        <end position="410"/>
    </location>
</feature>
<dbReference type="Pfam" id="PF01974">
    <property type="entry name" value="tRNA_int_endo"/>
    <property type="match status" value="1"/>
</dbReference>
<accession>A0A6A6VVG5</accession>
<dbReference type="InterPro" id="IPR036167">
    <property type="entry name" value="tRNA_intron_Endo_cat-like_sf"/>
</dbReference>
<dbReference type="Proteomes" id="UP000799437">
    <property type="component" value="Unassembled WGS sequence"/>
</dbReference>
<dbReference type="GO" id="GO:0005737">
    <property type="term" value="C:cytoplasm"/>
    <property type="evidence" value="ECO:0007669"/>
    <property type="project" value="TreeGrafter"/>
</dbReference>
<dbReference type="AlphaFoldDB" id="A0A6A6VVG5"/>
<evidence type="ECO:0000256" key="7">
    <source>
        <dbReference type="SAM" id="MobiDB-lite"/>
    </source>
</evidence>
<dbReference type="GO" id="GO:0003676">
    <property type="term" value="F:nucleic acid binding"/>
    <property type="evidence" value="ECO:0007669"/>
    <property type="project" value="InterPro"/>
</dbReference>
<dbReference type="InterPro" id="IPR011856">
    <property type="entry name" value="tRNA_endonuc-like_dom_sf"/>
</dbReference>
<proteinExistence type="inferred from homology"/>
<dbReference type="SUPFAM" id="SSF53032">
    <property type="entry name" value="tRNA-intron endonuclease catalytic domain-like"/>
    <property type="match status" value="1"/>
</dbReference>
<organism evidence="9 10">
    <name type="scientific">Pseudovirgaria hyperparasitica</name>
    <dbReference type="NCBI Taxonomy" id="470096"/>
    <lineage>
        <taxon>Eukaryota</taxon>
        <taxon>Fungi</taxon>
        <taxon>Dikarya</taxon>
        <taxon>Ascomycota</taxon>
        <taxon>Pezizomycotina</taxon>
        <taxon>Dothideomycetes</taxon>
        <taxon>Dothideomycetes incertae sedis</taxon>
        <taxon>Acrospermales</taxon>
        <taxon>Acrospermaceae</taxon>
        <taxon>Pseudovirgaria</taxon>
    </lineage>
</organism>
<feature type="region of interest" description="Disordered" evidence="7">
    <location>
        <begin position="1"/>
        <end position="24"/>
    </location>
</feature>
<name>A0A6A6VVG5_9PEZI</name>
<keyword evidence="3 4" id="KW-0456">Lyase</keyword>
<dbReference type="CDD" id="cd22363">
    <property type="entry name" value="tRNA-intron_lyase_C"/>
    <property type="match status" value="1"/>
</dbReference>
<evidence type="ECO:0000313" key="10">
    <source>
        <dbReference type="Proteomes" id="UP000799437"/>
    </source>
</evidence>
<dbReference type="EC" id="4.6.1.16" evidence="4"/>
<sequence length="451" mass="51462">MAMDNDTVHLKPNHLASVHQSRNTKHSKRRLHEIYELPLPVVCHPLPALIPHNPLSILRIAYVVVSGLIWPQSSHPSALFRGSLSTITQSVHITDAKAIRALWEKGFFGKGSLSRSDPSWLAREKRRLGLMAAQTSEDNTRARRVERRQMKYERALKEREAIEEQLREEAKKDGSLSSVVDTTGNFACVETATHENVPSEEDISTSSPGKQPGQHVPKIAMNGHDISELPFEPPVRGTVMVPEDIDDEELGLANEEHLQLSLEETFFLVFGLGILEVFPEDKSDPLTAPELFDLCRSLSYYPAASATLLAPDDPFLVKYIVYHHFRSLGWVVRHGNKFSVDFLLYNRGPVFSHAEFAIMILPSYSHPHWRSTVELTAKVDEKERRDWWWFHCINRVQAHVRKTLVLVYVDIPPPSAINIAPGETRNIGSVLKQYRVREFVLRRWLMNRSRD</sequence>
<protein>
    <recommendedName>
        <fullName evidence="4">tRNA-splicing endonuclease subunit Sen2</fullName>
        <ecNumber evidence="4">4.6.1.16</ecNumber>
    </recommendedName>
</protein>
<dbReference type="OrthoDB" id="10249562at2759"/>
<comment type="similarity">
    <text evidence="1 4">Belongs to the tRNA-intron endonuclease family.</text>
</comment>
<reference evidence="9" key="1">
    <citation type="journal article" date="2020" name="Stud. Mycol.">
        <title>101 Dothideomycetes genomes: a test case for predicting lifestyles and emergence of pathogens.</title>
        <authorList>
            <person name="Haridas S."/>
            <person name="Albert R."/>
            <person name="Binder M."/>
            <person name="Bloem J."/>
            <person name="Labutti K."/>
            <person name="Salamov A."/>
            <person name="Andreopoulos B."/>
            <person name="Baker S."/>
            <person name="Barry K."/>
            <person name="Bills G."/>
            <person name="Bluhm B."/>
            <person name="Cannon C."/>
            <person name="Castanera R."/>
            <person name="Culley D."/>
            <person name="Daum C."/>
            <person name="Ezra D."/>
            <person name="Gonzalez J."/>
            <person name="Henrissat B."/>
            <person name="Kuo A."/>
            <person name="Liang C."/>
            <person name="Lipzen A."/>
            <person name="Lutzoni F."/>
            <person name="Magnuson J."/>
            <person name="Mondo S."/>
            <person name="Nolan M."/>
            <person name="Ohm R."/>
            <person name="Pangilinan J."/>
            <person name="Park H.-J."/>
            <person name="Ramirez L."/>
            <person name="Alfaro M."/>
            <person name="Sun H."/>
            <person name="Tritt A."/>
            <person name="Yoshinaga Y."/>
            <person name="Zwiers L.-H."/>
            <person name="Turgeon B."/>
            <person name="Goodwin S."/>
            <person name="Spatafora J."/>
            <person name="Crous P."/>
            <person name="Grigoriev I."/>
        </authorList>
    </citation>
    <scope>NUCLEOTIDE SEQUENCE</scope>
    <source>
        <strain evidence="9">CBS 121739</strain>
    </source>
</reference>
<comment type="function">
    <text evidence="4">Constitutes one of the two catalytic subunit of the tRNA-splicing endonuclease complex, a complex responsible for identification and cleavage of the splice sites in pre-tRNA. It cleaves pre-tRNA at the 5'- and 3'-splice sites to release the intron. The products are an intron and two tRNA half-molecules bearing 2',3'-cyclic phosphate and 5'-OH termini. There are no conserved sequences at the splice sites, but the intron is invariably located at the same site in the gene, placing the splice sites an invariant distance from the constant structural features of the tRNA body.</text>
</comment>
<dbReference type="PIRSF" id="PIRSF011789">
    <property type="entry name" value="tRNA_splic_SEN2"/>
    <property type="match status" value="1"/>
</dbReference>
<keyword evidence="6" id="KW-0175">Coiled coil</keyword>
<keyword evidence="2 4" id="KW-0819">tRNA processing</keyword>
<evidence type="ECO:0000256" key="5">
    <source>
        <dbReference type="PIRSR" id="PIRSR011789-1"/>
    </source>
</evidence>
<feature type="active site" evidence="5">
    <location>
        <position position="345"/>
    </location>
</feature>
<dbReference type="PANTHER" id="PTHR21227:SF0">
    <property type="entry name" value="TRNA-SPLICING ENDONUCLEASE SUBUNIT SEN2"/>
    <property type="match status" value="1"/>
</dbReference>
<evidence type="ECO:0000256" key="1">
    <source>
        <dbReference type="ARBA" id="ARBA00008078"/>
    </source>
</evidence>
<dbReference type="InterPro" id="IPR006677">
    <property type="entry name" value="tRNA_intron_Endonuc_cat-like"/>
</dbReference>
<dbReference type="GO" id="GO:0000214">
    <property type="term" value="C:tRNA-intron endonuclease complex"/>
    <property type="evidence" value="ECO:0007669"/>
    <property type="project" value="UniProtKB-UniRule"/>
</dbReference>
<gene>
    <name evidence="9" type="ORF">EJ05DRAFT_479119</name>
</gene>
<keyword evidence="10" id="KW-1185">Reference proteome</keyword>
<dbReference type="GeneID" id="54485664"/>
<feature type="active site" evidence="5">
    <location>
        <position position="402"/>
    </location>
</feature>
<dbReference type="RefSeq" id="XP_033597129.1">
    <property type="nucleotide sequence ID" value="XM_033744610.1"/>
</dbReference>
<dbReference type="GO" id="GO:0000379">
    <property type="term" value="P:tRNA-type intron splice site recognition and cleavage"/>
    <property type="evidence" value="ECO:0007669"/>
    <property type="project" value="TreeGrafter"/>
</dbReference>
<dbReference type="PANTHER" id="PTHR21227">
    <property type="entry name" value="TRNA-SPLICING ENDONUCLEASE SUBUNIT SEN2"/>
    <property type="match status" value="1"/>
</dbReference>
<evidence type="ECO:0000259" key="8">
    <source>
        <dbReference type="Pfam" id="PF01974"/>
    </source>
</evidence>
<feature type="coiled-coil region" evidence="6">
    <location>
        <begin position="145"/>
        <end position="172"/>
    </location>
</feature>
<dbReference type="InterPro" id="IPR016589">
    <property type="entry name" value="tRNA_splic_SEN2"/>
</dbReference>
<feature type="active site" evidence="5">
    <location>
        <position position="353"/>
    </location>
</feature>
<evidence type="ECO:0000256" key="4">
    <source>
        <dbReference type="PIRNR" id="PIRNR011789"/>
    </source>
</evidence>
<dbReference type="FunFam" id="3.40.1350.10:FF:000007">
    <property type="entry name" value="tRNA-splicing endonuclease subunit Sen2"/>
    <property type="match status" value="1"/>
</dbReference>